<evidence type="ECO:0000313" key="5">
    <source>
        <dbReference type="WBParaSite" id="TREG1_75810.1"/>
    </source>
</evidence>
<proteinExistence type="predicted"/>
<reference evidence="5" key="2">
    <citation type="submission" date="2023-11" db="UniProtKB">
        <authorList>
            <consortium name="WormBaseParasite"/>
        </authorList>
    </citation>
    <scope>IDENTIFICATION</scope>
</reference>
<sequence length="266" mass="29853">MVKIDTSLQISPWVAMPTSYQLNNSKAWLPVNLFDFNDQRQLIFYASDPRGIPGWSGRILSKSDANVCDIFPSCDTASLDITLYHQARWKLGLPEGVEEFITNDTLPFEANTDLSGGVSFSKGCYIGQELTARTHFTGVIRRRYVPVKIIAIGNADLLKSPNTLKDLYNAPIYQVNEDYQLIQSKLKPVGWIRGVNLCNIISTTNSNNKYDNICMNIDQNQYPISGIALIRLTEASEQQQSYKLIVSPLSSSSIIVVAVVIIYREY</sequence>
<keyword evidence="4" id="KW-1185">Reference proteome</keyword>
<name>A0AA85K3S3_TRIRE</name>
<evidence type="ECO:0008006" key="6">
    <source>
        <dbReference type="Google" id="ProtNLM"/>
    </source>
</evidence>
<dbReference type="PANTHER" id="PTHR22602:SF0">
    <property type="entry name" value="TRANSFERASE CAF17, MITOCHONDRIAL-RELATED"/>
    <property type="match status" value="1"/>
</dbReference>
<dbReference type="GO" id="GO:0016226">
    <property type="term" value="P:iron-sulfur cluster assembly"/>
    <property type="evidence" value="ECO:0007669"/>
    <property type="project" value="TreeGrafter"/>
</dbReference>
<keyword evidence="3" id="KW-0496">Mitochondrion</keyword>
<dbReference type="Proteomes" id="UP000050795">
    <property type="component" value="Unassembled WGS sequence"/>
</dbReference>
<evidence type="ECO:0000256" key="1">
    <source>
        <dbReference type="ARBA" id="ARBA00004173"/>
    </source>
</evidence>
<dbReference type="InterPro" id="IPR017703">
    <property type="entry name" value="YgfZ/GCV_T_CS"/>
</dbReference>
<evidence type="ECO:0000256" key="2">
    <source>
        <dbReference type="ARBA" id="ARBA00022946"/>
    </source>
</evidence>
<protein>
    <recommendedName>
        <fullName evidence="6">GCV_T domain-containing protein</fullName>
    </recommendedName>
</protein>
<dbReference type="SUPFAM" id="SSF103025">
    <property type="entry name" value="Folate-binding domain"/>
    <property type="match status" value="1"/>
</dbReference>
<comment type="subcellular location">
    <subcellularLocation>
        <location evidence="1">Mitochondrion</location>
    </subcellularLocation>
</comment>
<accession>A0AA85K3S3</accession>
<reference evidence="4" key="1">
    <citation type="submission" date="2022-06" db="EMBL/GenBank/DDBJ databases">
        <authorList>
            <person name="Berger JAMES D."/>
            <person name="Berger JAMES D."/>
        </authorList>
    </citation>
    <scope>NUCLEOTIDE SEQUENCE [LARGE SCALE GENOMIC DNA]</scope>
</reference>
<dbReference type="AlphaFoldDB" id="A0AA85K3S3"/>
<dbReference type="WBParaSite" id="TREG1_75810.1">
    <property type="protein sequence ID" value="TREG1_75810.1"/>
    <property type="gene ID" value="TREG1_75810"/>
</dbReference>
<dbReference type="InterPro" id="IPR027266">
    <property type="entry name" value="TrmE/GcvT-like"/>
</dbReference>
<dbReference type="PANTHER" id="PTHR22602">
    <property type="entry name" value="TRANSFERASE CAF17, MITOCHONDRIAL-RELATED"/>
    <property type="match status" value="1"/>
</dbReference>
<evidence type="ECO:0000256" key="3">
    <source>
        <dbReference type="ARBA" id="ARBA00023128"/>
    </source>
</evidence>
<evidence type="ECO:0000313" key="4">
    <source>
        <dbReference type="Proteomes" id="UP000050795"/>
    </source>
</evidence>
<dbReference type="GO" id="GO:0005759">
    <property type="term" value="C:mitochondrial matrix"/>
    <property type="evidence" value="ECO:0007669"/>
    <property type="project" value="TreeGrafter"/>
</dbReference>
<dbReference type="NCBIfam" id="TIGR03317">
    <property type="entry name" value="ygfZ_signature"/>
    <property type="match status" value="1"/>
</dbReference>
<keyword evidence="2" id="KW-0809">Transit peptide</keyword>
<dbReference type="Gene3D" id="3.30.1360.120">
    <property type="entry name" value="Probable tRNA modification gtpase trme, domain 1"/>
    <property type="match status" value="1"/>
</dbReference>
<organism evidence="4 5">
    <name type="scientific">Trichobilharzia regenti</name>
    <name type="common">Nasal bird schistosome</name>
    <dbReference type="NCBI Taxonomy" id="157069"/>
    <lineage>
        <taxon>Eukaryota</taxon>
        <taxon>Metazoa</taxon>
        <taxon>Spiralia</taxon>
        <taxon>Lophotrochozoa</taxon>
        <taxon>Platyhelminthes</taxon>
        <taxon>Trematoda</taxon>
        <taxon>Digenea</taxon>
        <taxon>Strigeidida</taxon>
        <taxon>Schistosomatoidea</taxon>
        <taxon>Schistosomatidae</taxon>
        <taxon>Trichobilharzia</taxon>
    </lineage>
</organism>
<dbReference type="InterPro" id="IPR045179">
    <property type="entry name" value="YgfZ/GcvT"/>
</dbReference>